<protein>
    <submittedName>
        <fullName evidence="3">Uncharacterized protein</fullName>
    </submittedName>
</protein>
<accession>A0A2N6QTW4</accession>
<feature type="signal peptide" evidence="2">
    <location>
        <begin position="1"/>
        <end position="28"/>
    </location>
</feature>
<organism evidence="3 4">
    <name type="scientific">Hoylesella buccalis</name>
    <dbReference type="NCBI Taxonomy" id="28127"/>
    <lineage>
        <taxon>Bacteria</taxon>
        <taxon>Pseudomonadati</taxon>
        <taxon>Bacteroidota</taxon>
        <taxon>Bacteroidia</taxon>
        <taxon>Bacteroidales</taxon>
        <taxon>Prevotellaceae</taxon>
        <taxon>Hoylesella</taxon>
    </lineage>
</organism>
<evidence type="ECO:0000256" key="2">
    <source>
        <dbReference type="SAM" id="SignalP"/>
    </source>
</evidence>
<feature type="chain" id="PRO_5014885710" evidence="2">
    <location>
        <begin position="29"/>
        <end position="77"/>
    </location>
</feature>
<evidence type="ECO:0000313" key="4">
    <source>
        <dbReference type="Proteomes" id="UP000235564"/>
    </source>
</evidence>
<feature type="compositionally biased region" description="Basic and acidic residues" evidence="1">
    <location>
        <begin position="57"/>
        <end position="71"/>
    </location>
</feature>
<dbReference type="Proteomes" id="UP000235564">
    <property type="component" value="Unassembled WGS sequence"/>
</dbReference>
<name>A0A2N6QTW4_9BACT</name>
<dbReference type="AlphaFoldDB" id="A0A2N6QTW4"/>
<evidence type="ECO:0000256" key="1">
    <source>
        <dbReference type="SAM" id="MobiDB-lite"/>
    </source>
</evidence>
<reference evidence="3 4" key="1">
    <citation type="submission" date="2017-09" db="EMBL/GenBank/DDBJ databases">
        <title>Bacterial strain isolated from the female urinary microbiota.</title>
        <authorList>
            <person name="Thomas-White K."/>
            <person name="Kumar N."/>
            <person name="Forster S."/>
            <person name="Putonti C."/>
            <person name="Lawley T."/>
            <person name="Wolfe A.J."/>
        </authorList>
    </citation>
    <scope>NUCLEOTIDE SEQUENCE [LARGE SCALE GENOMIC DNA]</scope>
    <source>
        <strain evidence="3 4">UMB0536</strain>
    </source>
</reference>
<evidence type="ECO:0000313" key="3">
    <source>
        <dbReference type="EMBL" id="PMC25494.1"/>
    </source>
</evidence>
<dbReference type="PROSITE" id="PS51257">
    <property type="entry name" value="PROKAR_LIPOPROTEIN"/>
    <property type="match status" value="1"/>
</dbReference>
<sequence length="77" mass="8889">MTMKMKQYLKIFLPAVIMLMTAMGSVSCQQEDEVPPRETSNYLKKVYKMPEPEDLSSADKQEVDAIKDEYNKSTNNH</sequence>
<gene>
    <name evidence="3" type="ORF">CJ231_01550</name>
</gene>
<comment type="caution">
    <text evidence="3">The sequence shown here is derived from an EMBL/GenBank/DDBJ whole genome shotgun (WGS) entry which is preliminary data.</text>
</comment>
<keyword evidence="2" id="KW-0732">Signal</keyword>
<dbReference type="EMBL" id="PNGJ01000001">
    <property type="protein sequence ID" value="PMC25494.1"/>
    <property type="molecule type" value="Genomic_DNA"/>
</dbReference>
<feature type="region of interest" description="Disordered" evidence="1">
    <location>
        <begin position="49"/>
        <end position="77"/>
    </location>
</feature>
<proteinExistence type="predicted"/>